<evidence type="ECO:0000313" key="2">
    <source>
        <dbReference type="Proteomes" id="UP000805193"/>
    </source>
</evidence>
<gene>
    <name evidence="1" type="ORF">HPB47_005669</name>
</gene>
<sequence>MTVKCTDFGRKENKDKFFIYTVVSGVKGNLSHFVKVTFKKWDSYHTAMTRLAGVPFAERIQHALREARTEYNVKEDTQQPDLHLVNLWDRQLEALTRYRTKRSLQNKIYLNDATAEA</sequence>
<proteinExistence type="predicted"/>
<evidence type="ECO:0000313" key="1">
    <source>
        <dbReference type="EMBL" id="KAG0417360.1"/>
    </source>
</evidence>
<reference evidence="1 2" key="1">
    <citation type="journal article" date="2020" name="Cell">
        <title>Large-Scale Comparative Analyses of Tick Genomes Elucidate Their Genetic Diversity and Vector Capacities.</title>
        <authorList>
            <consortium name="Tick Genome and Microbiome Consortium (TIGMIC)"/>
            <person name="Jia N."/>
            <person name="Wang J."/>
            <person name="Shi W."/>
            <person name="Du L."/>
            <person name="Sun Y."/>
            <person name="Zhan W."/>
            <person name="Jiang J.F."/>
            <person name="Wang Q."/>
            <person name="Zhang B."/>
            <person name="Ji P."/>
            <person name="Bell-Sakyi L."/>
            <person name="Cui X.M."/>
            <person name="Yuan T.T."/>
            <person name="Jiang B.G."/>
            <person name="Yang W.F."/>
            <person name="Lam T.T."/>
            <person name="Chang Q.C."/>
            <person name="Ding S.J."/>
            <person name="Wang X.J."/>
            <person name="Zhu J.G."/>
            <person name="Ruan X.D."/>
            <person name="Zhao L."/>
            <person name="Wei J.T."/>
            <person name="Ye R.Z."/>
            <person name="Que T.C."/>
            <person name="Du C.H."/>
            <person name="Zhou Y.H."/>
            <person name="Cheng J.X."/>
            <person name="Dai P.F."/>
            <person name="Guo W.B."/>
            <person name="Han X.H."/>
            <person name="Huang E.J."/>
            <person name="Li L.F."/>
            <person name="Wei W."/>
            <person name="Gao Y.C."/>
            <person name="Liu J.Z."/>
            <person name="Shao H.Z."/>
            <person name="Wang X."/>
            <person name="Wang C.C."/>
            <person name="Yang T.C."/>
            <person name="Huo Q.B."/>
            <person name="Li W."/>
            <person name="Chen H.Y."/>
            <person name="Chen S.E."/>
            <person name="Zhou L.G."/>
            <person name="Ni X.B."/>
            <person name="Tian J.H."/>
            <person name="Sheng Y."/>
            <person name="Liu T."/>
            <person name="Pan Y.S."/>
            <person name="Xia L.Y."/>
            <person name="Li J."/>
            <person name="Zhao F."/>
            <person name="Cao W.C."/>
        </authorList>
    </citation>
    <scope>NUCLEOTIDE SEQUENCE [LARGE SCALE GENOMIC DNA]</scope>
    <source>
        <strain evidence="1">Iper-2018</strain>
    </source>
</reference>
<accession>A0AC60PCA9</accession>
<protein>
    <submittedName>
        <fullName evidence="1">Uncharacterized protein</fullName>
    </submittedName>
</protein>
<organism evidence="1 2">
    <name type="scientific">Ixodes persulcatus</name>
    <name type="common">Taiga tick</name>
    <dbReference type="NCBI Taxonomy" id="34615"/>
    <lineage>
        <taxon>Eukaryota</taxon>
        <taxon>Metazoa</taxon>
        <taxon>Ecdysozoa</taxon>
        <taxon>Arthropoda</taxon>
        <taxon>Chelicerata</taxon>
        <taxon>Arachnida</taxon>
        <taxon>Acari</taxon>
        <taxon>Parasitiformes</taxon>
        <taxon>Ixodida</taxon>
        <taxon>Ixodoidea</taxon>
        <taxon>Ixodidae</taxon>
        <taxon>Ixodinae</taxon>
        <taxon>Ixodes</taxon>
    </lineage>
</organism>
<comment type="caution">
    <text evidence="1">The sequence shown here is derived from an EMBL/GenBank/DDBJ whole genome shotgun (WGS) entry which is preliminary data.</text>
</comment>
<dbReference type="EMBL" id="JABSTQ010010854">
    <property type="protein sequence ID" value="KAG0417360.1"/>
    <property type="molecule type" value="Genomic_DNA"/>
</dbReference>
<name>A0AC60PCA9_IXOPE</name>
<keyword evidence="2" id="KW-1185">Reference proteome</keyword>
<dbReference type="Proteomes" id="UP000805193">
    <property type="component" value="Unassembled WGS sequence"/>
</dbReference>